<reference evidence="1 2" key="1">
    <citation type="journal article" date="2021" name="Elife">
        <title>Chloroplast acquisition without the gene transfer in kleptoplastic sea slugs, Plakobranchus ocellatus.</title>
        <authorList>
            <person name="Maeda T."/>
            <person name="Takahashi S."/>
            <person name="Yoshida T."/>
            <person name="Shimamura S."/>
            <person name="Takaki Y."/>
            <person name="Nagai Y."/>
            <person name="Toyoda A."/>
            <person name="Suzuki Y."/>
            <person name="Arimoto A."/>
            <person name="Ishii H."/>
            <person name="Satoh N."/>
            <person name="Nishiyama T."/>
            <person name="Hasebe M."/>
            <person name="Maruyama T."/>
            <person name="Minagawa J."/>
            <person name="Obokata J."/>
            <person name="Shigenobu S."/>
        </authorList>
    </citation>
    <scope>NUCLEOTIDE SEQUENCE [LARGE SCALE GENOMIC DNA]</scope>
</reference>
<protein>
    <submittedName>
        <fullName evidence="1">Uncharacterized protein</fullName>
    </submittedName>
</protein>
<proteinExistence type="predicted"/>
<sequence length="114" mass="12904">MIRRFRRLMETVDHSLEEFHLQRILSLDIPLKVFYPIAPTLLFVSQACPVQEDLKLFGPPQAGVLTARLKPVIVHPCKSQGMSVSHCATKAPLSEIRRQPQHPNMHCISATLLL</sequence>
<comment type="caution">
    <text evidence="1">The sequence shown here is derived from an EMBL/GenBank/DDBJ whole genome shotgun (WGS) entry which is preliminary data.</text>
</comment>
<keyword evidence="2" id="KW-1185">Reference proteome</keyword>
<dbReference type="AlphaFoldDB" id="A0AAV4DE37"/>
<evidence type="ECO:0000313" key="1">
    <source>
        <dbReference type="EMBL" id="GFO42493.1"/>
    </source>
</evidence>
<gene>
    <name evidence="1" type="ORF">PoB_006899800</name>
</gene>
<evidence type="ECO:0000313" key="2">
    <source>
        <dbReference type="Proteomes" id="UP000735302"/>
    </source>
</evidence>
<dbReference type="Proteomes" id="UP000735302">
    <property type="component" value="Unassembled WGS sequence"/>
</dbReference>
<name>A0AAV4DE37_9GAST</name>
<accession>A0AAV4DE37</accession>
<dbReference type="EMBL" id="BLXT01007807">
    <property type="protein sequence ID" value="GFO42493.1"/>
    <property type="molecule type" value="Genomic_DNA"/>
</dbReference>
<organism evidence="1 2">
    <name type="scientific">Plakobranchus ocellatus</name>
    <dbReference type="NCBI Taxonomy" id="259542"/>
    <lineage>
        <taxon>Eukaryota</taxon>
        <taxon>Metazoa</taxon>
        <taxon>Spiralia</taxon>
        <taxon>Lophotrochozoa</taxon>
        <taxon>Mollusca</taxon>
        <taxon>Gastropoda</taxon>
        <taxon>Heterobranchia</taxon>
        <taxon>Euthyneura</taxon>
        <taxon>Panpulmonata</taxon>
        <taxon>Sacoglossa</taxon>
        <taxon>Placobranchoidea</taxon>
        <taxon>Plakobranchidae</taxon>
        <taxon>Plakobranchus</taxon>
    </lineage>
</organism>